<organism evidence="2 3">
    <name type="scientific">Cytobacillus horneckiae</name>
    <dbReference type="NCBI Taxonomy" id="549687"/>
    <lineage>
        <taxon>Bacteria</taxon>
        <taxon>Bacillati</taxon>
        <taxon>Bacillota</taxon>
        <taxon>Bacilli</taxon>
        <taxon>Bacillales</taxon>
        <taxon>Bacillaceae</taxon>
        <taxon>Cytobacillus</taxon>
    </lineage>
</organism>
<comment type="caution">
    <text evidence="2">The sequence shown here is derived from an EMBL/GenBank/DDBJ whole genome shotgun (WGS) entry which is preliminary data.</text>
</comment>
<dbReference type="InterPro" id="IPR016181">
    <property type="entry name" value="Acyl_CoA_acyltransferase"/>
</dbReference>
<keyword evidence="3" id="KW-1185">Reference proteome</keyword>
<dbReference type="AlphaFoldDB" id="A0A2N0Z8E9"/>
<dbReference type="RefSeq" id="WP_066194117.1">
    <property type="nucleotide sequence ID" value="NZ_JAFDQP010000003.1"/>
</dbReference>
<name>A0A2N0Z8E9_9BACI</name>
<dbReference type="InterPro" id="IPR050276">
    <property type="entry name" value="MshD_Acetyltransferase"/>
</dbReference>
<dbReference type="Gene3D" id="3.40.630.30">
    <property type="match status" value="1"/>
</dbReference>
<reference evidence="2 3" key="1">
    <citation type="journal article" date="2010" name="Int. J. Syst. Evol. Microbiol.">
        <title>Bacillus horneckiae sp. nov., isolated from a spacecraft-assembly clean room.</title>
        <authorList>
            <person name="Vaishampayan P."/>
            <person name="Probst A."/>
            <person name="Krishnamurthi S."/>
            <person name="Ghosh S."/>
            <person name="Osman S."/>
            <person name="McDowall A."/>
            <person name="Ruckmani A."/>
            <person name="Mayilraj S."/>
            <person name="Venkateswaran K."/>
        </authorList>
    </citation>
    <scope>NUCLEOTIDE SEQUENCE [LARGE SCALE GENOMIC DNA]</scope>
    <source>
        <strain evidence="3">1PO1SC</strain>
    </source>
</reference>
<dbReference type="GO" id="GO:0016747">
    <property type="term" value="F:acyltransferase activity, transferring groups other than amino-acyl groups"/>
    <property type="evidence" value="ECO:0007669"/>
    <property type="project" value="InterPro"/>
</dbReference>
<dbReference type="CDD" id="cd04301">
    <property type="entry name" value="NAT_SF"/>
    <property type="match status" value="1"/>
</dbReference>
<dbReference type="EMBL" id="PISD01000098">
    <property type="protein sequence ID" value="PKG25785.1"/>
    <property type="molecule type" value="Genomic_DNA"/>
</dbReference>
<dbReference type="InterPro" id="IPR000182">
    <property type="entry name" value="GNAT_dom"/>
</dbReference>
<feature type="domain" description="N-acetyltransferase" evidence="1">
    <location>
        <begin position="1"/>
        <end position="145"/>
    </location>
</feature>
<keyword evidence="2" id="KW-0808">Transferase</keyword>
<evidence type="ECO:0000313" key="2">
    <source>
        <dbReference type="EMBL" id="PKG25785.1"/>
    </source>
</evidence>
<dbReference type="PROSITE" id="PS51186">
    <property type="entry name" value="GNAT"/>
    <property type="match status" value="1"/>
</dbReference>
<accession>A0A2N0Z8E9</accession>
<dbReference type="Proteomes" id="UP000233343">
    <property type="component" value="Unassembled WGS sequence"/>
</dbReference>
<proteinExistence type="predicted"/>
<gene>
    <name evidence="2" type="ORF">CWS20_27515</name>
</gene>
<protein>
    <submittedName>
        <fullName evidence="2">N-acetyltransferase</fullName>
    </submittedName>
</protein>
<evidence type="ECO:0000259" key="1">
    <source>
        <dbReference type="PROSITE" id="PS51186"/>
    </source>
</evidence>
<dbReference type="SUPFAM" id="SSF55729">
    <property type="entry name" value="Acyl-CoA N-acyltransferases (Nat)"/>
    <property type="match status" value="1"/>
</dbReference>
<sequence length="145" mass="16072">MEIRRPNETEFNEILLHSPKAVSDGTLGEAKPSMEKIKKLVEPLIEKGGYYLIAIEENQLMGWVLAGAATDQFTDKAVGFIYELFVLEEFRGAGISKLLMNSAINELKTAGYSEVRLSAFSGNKAIKLYEDIGFTTRTVSMSKSI</sequence>
<evidence type="ECO:0000313" key="3">
    <source>
        <dbReference type="Proteomes" id="UP000233343"/>
    </source>
</evidence>
<dbReference type="PANTHER" id="PTHR43617">
    <property type="entry name" value="L-AMINO ACID N-ACETYLTRANSFERASE"/>
    <property type="match status" value="1"/>
</dbReference>
<dbReference type="Pfam" id="PF00583">
    <property type="entry name" value="Acetyltransf_1"/>
    <property type="match status" value="1"/>
</dbReference>